<reference evidence="1 2" key="1">
    <citation type="submission" date="2014-04" db="EMBL/GenBank/DDBJ databases">
        <authorList>
            <consortium name="DOE Joint Genome Institute"/>
            <person name="Kuo A."/>
            <person name="Ruytinx J."/>
            <person name="Rineau F."/>
            <person name="Colpaert J."/>
            <person name="Kohler A."/>
            <person name="Nagy L.G."/>
            <person name="Floudas D."/>
            <person name="Copeland A."/>
            <person name="Barry K.W."/>
            <person name="Cichocki N."/>
            <person name="Veneault-Fourrey C."/>
            <person name="LaButti K."/>
            <person name="Lindquist E.A."/>
            <person name="Lipzen A."/>
            <person name="Lundell T."/>
            <person name="Morin E."/>
            <person name="Murat C."/>
            <person name="Sun H."/>
            <person name="Tunlid A."/>
            <person name="Henrissat B."/>
            <person name="Grigoriev I.V."/>
            <person name="Hibbett D.S."/>
            <person name="Martin F."/>
            <person name="Nordberg H.P."/>
            <person name="Cantor M.N."/>
            <person name="Hua S.X."/>
        </authorList>
    </citation>
    <scope>NUCLEOTIDE SEQUENCE [LARGE SCALE GENOMIC DNA]</scope>
    <source>
        <strain evidence="1 2">UH-Slu-Lm8-n1</strain>
    </source>
</reference>
<dbReference type="EMBL" id="KN835445">
    <property type="protein sequence ID" value="KIK37531.1"/>
    <property type="molecule type" value="Genomic_DNA"/>
</dbReference>
<sequence>MGVCYDRSGILTTVYVTYIGIPVAHFQTSSDVGRVAASAQTQIVNVLKSNRAEWCG</sequence>
<protein>
    <submittedName>
        <fullName evidence="1">Uncharacterized protein</fullName>
    </submittedName>
</protein>
<dbReference type="Proteomes" id="UP000054485">
    <property type="component" value="Unassembled WGS sequence"/>
</dbReference>
<evidence type="ECO:0000313" key="1">
    <source>
        <dbReference type="EMBL" id="KIK37531.1"/>
    </source>
</evidence>
<accession>A0A0D0A7G0</accession>
<proteinExistence type="predicted"/>
<gene>
    <name evidence="1" type="ORF">CY34DRAFT_810251</name>
</gene>
<evidence type="ECO:0000313" key="2">
    <source>
        <dbReference type="Proteomes" id="UP000054485"/>
    </source>
</evidence>
<keyword evidence="2" id="KW-1185">Reference proteome</keyword>
<name>A0A0D0A7G0_9AGAM</name>
<organism evidence="1 2">
    <name type="scientific">Suillus luteus UH-Slu-Lm8-n1</name>
    <dbReference type="NCBI Taxonomy" id="930992"/>
    <lineage>
        <taxon>Eukaryota</taxon>
        <taxon>Fungi</taxon>
        <taxon>Dikarya</taxon>
        <taxon>Basidiomycota</taxon>
        <taxon>Agaricomycotina</taxon>
        <taxon>Agaricomycetes</taxon>
        <taxon>Agaricomycetidae</taxon>
        <taxon>Boletales</taxon>
        <taxon>Suillineae</taxon>
        <taxon>Suillaceae</taxon>
        <taxon>Suillus</taxon>
    </lineage>
</organism>
<reference evidence="2" key="2">
    <citation type="submission" date="2015-01" db="EMBL/GenBank/DDBJ databases">
        <title>Evolutionary Origins and Diversification of the Mycorrhizal Mutualists.</title>
        <authorList>
            <consortium name="DOE Joint Genome Institute"/>
            <consortium name="Mycorrhizal Genomics Consortium"/>
            <person name="Kohler A."/>
            <person name="Kuo A."/>
            <person name="Nagy L.G."/>
            <person name="Floudas D."/>
            <person name="Copeland A."/>
            <person name="Barry K.W."/>
            <person name="Cichocki N."/>
            <person name="Veneault-Fourrey C."/>
            <person name="LaButti K."/>
            <person name="Lindquist E.A."/>
            <person name="Lipzen A."/>
            <person name="Lundell T."/>
            <person name="Morin E."/>
            <person name="Murat C."/>
            <person name="Riley R."/>
            <person name="Ohm R."/>
            <person name="Sun H."/>
            <person name="Tunlid A."/>
            <person name="Henrissat B."/>
            <person name="Grigoriev I.V."/>
            <person name="Hibbett D.S."/>
            <person name="Martin F."/>
        </authorList>
    </citation>
    <scope>NUCLEOTIDE SEQUENCE [LARGE SCALE GENOMIC DNA]</scope>
    <source>
        <strain evidence="2">UH-Slu-Lm8-n1</strain>
    </source>
</reference>
<dbReference type="InParanoid" id="A0A0D0A7G0"/>
<dbReference type="AlphaFoldDB" id="A0A0D0A7G0"/>
<dbReference type="HOGENOM" id="CLU_3015769_0_0_1"/>